<protein>
    <submittedName>
        <fullName evidence="1">Uncharacterized protein</fullName>
    </submittedName>
</protein>
<dbReference type="Proteomes" id="UP000324222">
    <property type="component" value="Unassembled WGS sequence"/>
</dbReference>
<gene>
    <name evidence="1" type="ORF">E2C01_053047</name>
</gene>
<sequence length="130" mass="14998">MKQQPIRTKSLIHIHKHPYRNHAYKSIRSQACCRGTVEPCTIWGRGILKRMDSNPGYGQRVERAFTRASESPFEEGTRKVSRSLGTQNVLTPPSTFFYINFNIHSLRSPFQSVEHHFSTKPHLFLTETAV</sequence>
<comment type="caution">
    <text evidence="1">The sequence shown here is derived from an EMBL/GenBank/DDBJ whole genome shotgun (WGS) entry which is preliminary data.</text>
</comment>
<evidence type="ECO:0000313" key="1">
    <source>
        <dbReference type="EMBL" id="MPC59032.1"/>
    </source>
</evidence>
<name>A0A5B7GJA0_PORTR</name>
<organism evidence="1 2">
    <name type="scientific">Portunus trituberculatus</name>
    <name type="common">Swimming crab</name>
    <name type="synonym">Neptunus trituberculatus</name>
    <dbReference type="NCBI Taxonomy" id="210409"/>
    <lineage>
        <taxon>Eukaryota</taxon>
        <taxon>Metazoa</taxon>
        <taxon>Ecdysozoa</taxon>
        <taxon>Arthropoda</taxon>
        <taxon>Crustacea</taxon>
        <taxon>Multicrustacea</taxon>
        <taxon>Malacostraca</taxon>
        <taxon>Eumalacostraca</taxon>
        <taxon>Eucarida</taxon>
        <taxon>Decapoda</taxon>
        <taxon>Pleocyemata</taxon>
        <taxon>Brachyura</taxon>
        <taxon>Eubrachyura</taxon>
        <taxon>Portunoidea</taxon>
        <taxon>Portunidae</taxon>
        <taxon>Portuninae</taxon>
        <taxon>Portunus</taxon>
    </lineage>
</organism>
<proteinExistence type="predicted"/>
<dbReference type="EMBL" id="VSRR010016195">
    <property type="protein sequence ID" value="MPC59032.1"/>
    <property type="molecule type" value="Genomic_DNA"/>
</dbReference>
<keyword evidence="2" id="KW-1185">Reference proteome</keyword>
<reference evidence="1 2" key="1">
    <citation type="submission" date="2019-05" db="EMBL/GenBank/DDBJ databases">
        <title>Another draft genome of Portunus trituberculatus and its Hox gene families provides insights of decapod evolution.</title>
        <authorList>
            <person name="Jeong J.-H."/>
            <person name="Song I."/>
            <person name="Kim S."/>
            <person name="Choi T."/>
            <person name="Kim D."/>
            <person name="Ryu S."/>
            <person name="Kim W."/>
        </authorList>
    </citation>
    <scope>NUCLEOTIDE SEQUENCE [LARGE SCALE GENOMIC DNA]</scope>
    <source>
        <tissue evidence="1">Muscle</tissue>
    </source>
</reference>
<evidence type="ECO:0000313" key="2">
    <source>
        <dbReference type="Proteomes" id="UP000324222"/>
    </source>
</evidence>
<dbReference type="AlphaFoldDB" id="A0A5B7GJA0"/>
<accession>A0A5B7GJA0</accession>